<dbReference type="AlphaFoldDB" id="A0A255E4D8"/>
<evidence type="ECO:0000313" key="2">
    <source>
        <dbReference type="Proteomes" id="UP000216533"/>
    </source>
</evidence>
<protein>
    <recommendedName>
        <fullName evidence="3">Alpha/beta hydrolase</fullName>
    </recommendedName>
</protein>
<evidence type="ECO:0000313" key="1">
    <source>
        <dbReference type="EMBL" id="OYN86414.1"/>
    </source>
</evidence>
<reference evidence="1 2" key="1">
    <citation type="submission" date="2017-07" db="EMBL/GenBank/DDBJ databases">
        <title>Draft whole genome sequences of clinical Proprionibacteriaceae strains.</title>
        <authorList>
            <person name="Bernier A.-M."/>
            <person name="Bernard K."/>
            <person name="Domingo M.-C."/>
        </authorList>
    </citation>
    <scope>NUCLEOTIDE SEQUENCE [LARGE SCALE GENOMIC DNA]</scope>
    <source>
        <strain evidence="1 2">NML 160184</strain>
    </source>
</reference>
<proteinExistence type="predicted"/>
<comment type="caution">
    <text evidence="1">The sequence shown here is derived from an EMBL/GenBank/DDBJ whole genome shotgun (WGS) entry which is preliminary data.</text>
</comment>
<evidence type="ECO:0008006" key="3">
    <source>
        <dbReference type="Google" id="ProtNLM"/>
    </source>
</evidence>
<dbReference type="SUPFAM" id="SSF53474">
    <property type="entry name" value="alpha/beta-Hydrolases"/>
    <property type="match status" value="1"/>
</dbReference>
<sequence>MTIEQARQQWRDALGITADPDASWSWSRTGDDRATLTINSWGLESVCEWRAPAGPARGRIVIPFYDVASVYGDPSPRTTRLDEVGRQRRQWGTHLTERGFEVLVVPWWACTIATAQGRTGGLSDQYGEIATDWIGTGNGTALGRALADLELAMDACGELTELPTASFGHSLGGKLSLFWGALDPRVDAVVSHEPGLGLAHSNWRDPWYVGDTELPADLDALAALVAPRPLLVVGGGDSDGVQNAALVDSTAELGRTHTGSDWLPGHLIHNNGHTPHEPALAAMYQWLTDTLTVRSTS</sequence>
<dbReference type="EMBL" id="NMVI01000018">
    <property type="protein sequence ID" value="OYN86414.1"/>
    <property type="molecule type" value="Genomic_DNA"/>
</dbReference>
<dbReference type="InterPro" id="IPR029058">
    <property type="entry name" value="AB_hydrolase_fold"/>
</dbReference>
<name>A0A255E4D8_9ACTN</name>
<accession>A0A255E4D8</accession>
<dbReference type="RefSeq" id="WP_094450982.1">
    <property type="nucleotide sequence ID" value="NZ_NMVI01000018.1"/>
</dbReference>
<dbReference type="Proteomes" id="UP000216533">
    <property type="component" value="Unassembled WGS sequence"/>
</dbReference>
<dbReference type="Gene3D" id="3.40.50.1820">
    <property type="entry name" value="alpha/beta hydrolase"/>
    <property type="match status" value="1"/>
</dbReference>
<gene>
    <name evidence="1" type="ORF">CGZ92_08665</name>
</gene>
<organism evidence="1 2">
    <name type="scientific">Parenemella sanctibonifatiensis</name>
    <dbReference type="NCBI Taxonomy" id="2016505"/>
    <lineage>
        <taxon>Bacteria</taxon>
        <taxon>Bacillati</taxon>
        <taxon>Actinomycetota</taxon>
        <taxon>Actinomycetes</taxon>
        <taxon>Propionibacteriales</taxon>
        <taxon>Propionibacteriaceae</taxon>
        <taxon>Parenemella</taxon>
    </lineage>
</organism>